<dbReference type="KEGG" id="obj:EIO64_18645"/>
<name>A0A7T7D8R5_9FIRM</name>
<protein>
    <submittedName>
        <fullName evidence="1">Uncharacterized protein</fullName>
    </submittedName>
</protein>
<gene>
    <name evidence="1" type="ORF">EIO64_18645</name>
</gene>
<evidence type="ECO:0000313" key="1">
    <source>
        <dbReference type="EMBL" id="QQL05817.1"/>
    </source>
</evidence>
<organism evidence="1 2">
    <name type="scientific">Dysosmobacter welbionis</name>
    <dbReference type="NCBI Taxonomy" id="2093857"/>
    <lineage>
        <taxon>Bacteria</taxon>
        <taxon>Bacillati</taxon>
        <taxon>Bacillota</taxon>
        <taxon>Clostridia</taxon>
        <taxon>Eubacteriales</taxon>
        <taxon>Oscillospiraceae</taxon>
        <taxon>Dysosmobacter</taxon>
    </lineage>
</organism>
<reference evidence="2" key="1">
    <citation type="submission" date="2018-12" db="EMBL/GenBank/DDBJ databases">
        <title>Dusodibacter welbiota gen. nov., sp. nov., isolated from human faeces and emended description of the Oscillibacter genus.</title>
        <authorList>
            <person name="Le Roy T."/>
            <person name="Van der Smissen P."/>
            <person name="Delzenne N."/>
            <person name="Muccioli G."/>
            <person name="Collet J.F."/>
            <person name="Cani P.D."/>
        </authorList>
    </citation>
    <scope>NUCLEOTIDE SEQUENCE [LARGE SCALE GENOMIC DNA]</scope>
    <source>
        <strain evidence="2">J115</strain>
    </source>
</reference>
<dbReference type="AlphaFoldDB" id="A0A7T7D8R5"/>
<dbReference type="EMBL" id="CP034413">
    <property type="protein sequence ID" value="QQL05817.1"/>
    <property type="molecule type" value="Genomic_DNA"/>
</dbReference>
<sequence length="53" mass="5969">MENFIRRIALDAARHFECTDTAATLLIEALCAEGNLELWDWIQVGSHDEHAGN</sequence>
<proteinExistence type="predicted"/>
<dbReference type="Proteomes" id="UP000298642">
    <property type="component" value="Chromosome"/>
</dbReference>
<dbReference type="RefSeq" id="WP_158629820.1">
    <property type="nucleotide sequence ID" value="NZ_CP034413.3"/>
</dbReference>
<evidence type="ECO:0000313" key="2">
    <source>
        <dbReference type="Proteomes" id="UP000298642"/>
    </source>
</evidence>
<keyword evidence="2" id="KW-1185">Reference proteome</keyword>
<accession>A0A7T7D8R5</accession>